<dbReference type="STRING" id="305507.SAMN04489724_4281"/>
<dbReference type="Pfam" id="PF00034">
    <property type="entry name" value="Cytochrom_C"/>
    <property type="match status" value="1"/>
</dbReference>
<dbReference type="PRINTS" id="PR00606">
    <property type="entry name" value="CYTCHROMECID"/>
</dbReference>
<dbReference type="PROSITE" id="PS51257">
    <property type="entry name" value="PROKAR_LIPOPROTEIN"/>
    <property type="match status" value="1"/>
</dbReference>
<feature type="binding site" description="covalent" evidence="6">
    <location>
        <position position="131"/>
    </location>
    <ligand>
        <name>heme c</name>
        <dbReference type="ChEBI" id="CHEBI:61717"/>
    </ligand>
</feature>
<dbReference type="Proteomes" id="UP000199673">
    <property type="component" value="Unassembled WGS sequence"/>
</dbReference>
<comment type="PTM">
    <text evidence="6">Binds 1 heme c group covalently per subunit.</text>
</comment>
<dbReference type="EMBL" id="FPBF01000007">
    <property type="protein sequence ID" value="SFU13842.1"/>
    <property type="molecule type" value="Genomic_DNA"/>
</dbReference>
<dbReference type="Gene3D" id="1.10.760.10">
    <property type="entry name" value="Cytochrome c-like domain"/>
    <property type="match status" value="1"/>
</dbReference>
<protein>
    <submittedName>
        <fullName evidence="9">Cytochrome c</fullName>
    </submittedName>
</protein>
<proteinExistence type="predicted"/>
<evidence type="ECO:0000256" key="7">
    <source>
        <dbReference type="SAM" id="SignalP"/>
    </source>
</evidence>
<dbReference type="SUPFAM" id="SSF46626">
    <property type="entry name" value="Cytochrome c"/>
    <property type="match status" value="1"/>
</dbReference>
<keyword evidence="2 6" id="KW-0349">Heme</keyword>
<keyword evidence="4" id="KW-0249">Electron transport</keyword>
<organism evidence="9 10">
    <name type="scientific">Algoriphagus locisalis</name>
    <dbReference type="NCBI Taxonomy" id="305507"/>
    <lineage>
        <taxon>Bacteria</taxon>
        <taxon>Pseudomonadati</taxon>
        <taxon>Bacteroidota</taxon>
        <taxon>Cytophagia</taxon>
        <taxon>Cytophagales</taxon>
        <taxon>Cyclobacteriaceae</taxon>
        <taxon>Algoriphagus</taxon>
    </lineage>
</organism>
<dbReference type="OrthoDB" id="9814063at2"/>
<keyword evidence="5 6" id="KW-0408">Iron</keyword>
<dbReference type="GO" id="GO:0005506">
    <property type="term" value="F:iron ion binding"/>
    <property type="evidence" value="ECO:0007669"/>
    <property type="project" value="InterPro"/>
</dbReference>
<dbReference type="InterPro" id="IPR036909">
    <property type="entry name" value="Cyt_c-like_dom_sf"/>
</dbReference>
<dbReference type="AlphaFoldDB" id="A0A1I7DQC2"/>
<feature type="binding site" description="covalent" evidence="6">
    <location>
        <position position="82"/>
    </location>
    <ligand>
        <name>heme c</name>
        <dbReference type="ChEBI" id="CHEBI:61717"/>
    </ligand>
</feature>
<dbReference type="InterPro" id="IPR009056">
    <property type="entry name" value="Cyt_c-like_dom"/>
</dbReference>
<name>A0A1I7DQC2_9BACT</name>
<feature type="domain" description="Cytochrome c" evidence="8">
    <location>
        <begin position="68"/>
        <end position="153"/>
    </location>
</feature>
<sequence>MKTKTMSKTAFLLLAVLSFACGGGESTSDKGTTETPVEVKPAEPAPAIIEEPIVEEEQVEEAIGEQASVALSGEQKIANSDCLSCHLVERKVIGPSFKEIAAEYKPSEENITKLATKVINGGVGVWGETPMTPHPNLSEEDAKDMVKYILSLYE</sequence>
<evidence type="ECO:0000313" key="9">
    <source>
        <dbReference type="EMBL" id="SFU13842.1"/>
    </source>
</evidence>
<evidence type="ECO:0000256" key="1">
    <source>
        <dbReference type="ARBA" id="ARBA00022448"/>
    </source>
</evidence>
<keyword evidence="3 6" id="KW-0479">Metal-binding</keyword>
<evidence type="ECO:0000256" key="5">
    <source>
        <dbReference type="ARBA" id="ARBA00023004"/>
    </source>
</evidence>
<evidence type="ECO:0000256" key="3">
    <source>
        <dbReference type="ARBA" id="ARBA00022723"/>
    </source>
</evidence>
<feature type="binding site" description="covalent" evidence="6">
    <location>
        <position position="86"/>
    </location>
    <ligand>
        <name>heme c</name>
        <dbReference type="ChEBI" id="CHEBI:61717"/>
    </ligand>
</feature>
<evidence type="ECO:0000256" key="6">
    <source>
        <dbReference type="PIRSR" id="PIRSR602324-1"/>
    </source>
</evidence>
<feature type="signal peptide" evidence="7">
    <location>
        <begin position="1"/>
        <end position="20"/>
    </location>
</feature>
<dbReference type="GO" id="GO:0009055">
    <property type="term" value="F:electron transfer activity"/>
    <property type="evidence" value="ECO:0007669"/>
    <property type="project" value="InterPro"/>
</dbReference>
<dbReference type="InterPro" id="IPR002324">
    <property type="entry name" value="Cyt_c_ID"/>
</dbReference>
<evidence type="ECO:0000256" key="2">
    <source>
        <dbReference type="ARBA" id="ARBA00022617"/>
    </source>
</evidence>
<evidence type="ECO:0000313" key="10">
    <source>
        <dbReference type="Proteomes" id="UP000199673"/>
    </source>
</evidence>
<feature type="chain" id="PRO_5011797115" evidence="7">
    <location>
        <begin position="21"/>
        <end position="154"/>
    </location>
</feature>
<keyword evidence="1" id="KW-0813">Transport</keyword>
<dbReference type="GO" id="GO:0020037">
    <property type="term" value="F:heme binding"/>
    <property type="evidence" value="ECO:0007669"/>
    <property type="project" value="InterPro"/>
</dbReference>
<dbReference type="PROSITE" id="PS51007">
    <property type="entry name" value="CYTC"/>
    <property type="match status" value="1"/>
</dbReference>
<evidence type="ECO:0000259" key="8">
    <source>
        <dbReference type="PROSITE" id="PS51007"/>
    </source>
</evidence>
<evidence type="ECO:0000256" key="4">
    <source>
        <dbReference type="ARBA" id="ARBA00022982"/>
    </source>
</evidence>
<reference evidence="10" key="1">
    <citation type="submission" date="2016-10" db="EMBL/GenBank/DDBJ databases">
        <authorList>
            <person name="Varghese N."/>
            <person name="Submissions S."/>
        </authorList>
    </citation>
    <scope>NUCLEOTIDE SEQUENCE [LARGE SCALE GENOMIC DNA]</scope>
    <source>
        <strain evidence="10">DSM 23445</strain>
    </source>
</reference>
<accession>A0A1I7DQC2</accession>
<gene>
    <name evidence="9" type="ORF">SAMN04489724_4281</name>
</gene>
<keyword evidence="10" id="KW-1185">Reference proteome</keyword>
<keyword evidence="7" id="KW-0732">Signal</keyword>